<accession>A0ABR0YAX3</accession>
<feature type="non-terminal residue" evidence="4">
    <location>
        <position position="260"/>
    </location>
</feature>
<reference evidence="4 5" key="1">
    <citation type="submission" date="2021-05" db="EMBL/GenBank/DDBJ databases">
        <authorList>
            <person name="Zahm M."/>
            <person name="Klopp C."/>
            <person name="Cabau C."/>
            <person name="Kuhl H."/>
            <person name="Suciu R."/>
            <person name="Ciorpac M."/>
            <person name="Holostenco D."/>
            <person name="Gessner J."/>
            <person name="Wuertz S."/>
            <person name="Hohne C."/>
            <person name="Stock M."/>
            <person name="Gislard M."/>
            <person name="Lluch J."/>
            <person name="Milhes M."/>
            <person name="Lampietro C."/>
            <person name="Lopez Roques C."/>
            <person name="Donnadieu C."/>
            <person name="Du K."/>
            <person name="Schartl M."/>
            <person name="Guiguen Y."/>
        </authorList>
    </citation>
    <scope>NUCLEOTIDE SEQUENCE [LARGE SCALE GENOMIC DNA]</scope>
    <source>
        <strain evidence="4">Hh-F2</strain>
        <tissue evidence="4">Blood</tissue>
    </source>
</reference>
<name>A0ABR0YAX3_HUSHU</name>
<evidence type="ECO:0000313" key="4">
    <source>
        <dbReference type="EMBL" id="KAK6469782.1"/>
    </source>
</evidence>
<feature type="compositionally biased region" description="Polar residues" evidence="2">
    <location>
        <begin position="147"/>
        <end position="166"/>
    </location>
</feature>
<organism evidence="4 5">
    <name type="scientific">Huso huso</name>
    <name type="common">Beluga</name>
    <name type="synonym">Acipenser huso</name>
    <dbReference type="NCBI Taxonomy" id="61971"/>
    <lineage>
        <taxon>Eukaryota</taxon>
        <taxon>Metazoa</taxon>
        <taxon>Chordata</taxon>
        <taxon>Craniata</taxon>
        <taxon>Vertebrata</taxon>
        <taxon>Euteleostomi</taxon>
        <taxon>Actinopterygii</taxon>
        <taxon>Chondrostei</taxon>
        <taxon>Acipenseriformes</taxon>
        <taxon>Acipenseridae</taxon>
        <taxon>Huso</taxon>
    </lineage>
</organism>
<evidence type="ECO:0000256" key="2">
    <source>
        <dbReference type="SAM" id="MobiDB-lite"/>
    </source>
</evidence>
<dbReference type="Gene3D" id="3.90.640.90">
    <property type="entry name" value="Anti-proliferative protein, N-terminal domain"/>
    <property type="match status" value="1"/>
</dbReference>
<comment type="caution">
    <text evidence="4">The sequence shown here is derived from an EMBL/GenBank/DDBJ whole genome shotgun (WGS) entry which is preliminary data.</text>
</comment>
<evidence type="ECO:0000259" key="3">
    <source>
        <dbReference type="SMART" id="SM00099"/>
    </source>
</evidence>
<dbReference type="Pfam" id="PF07742">
    <property type="entry name" value="BTG"/>
    <property type="match status" value="1"/>
</dbReference>
<dbReference type="InterPro" id="IPR033332">
    <property type="entry name" value="BTG"/>
</dbReference>
<dbReference type="InterPro" id="IPR036054">
    <property type="entry name" value="BTG-like_sf"/>
</dbReference>
<evidence type="ECO:0000313" key="5">
    <source>
        <dbReference type="Proteomes" id="UP001369086"/>
    </source>
</evidence>
<dbReference type="SUPFAM" id="SSF160696">
    <property type="entry name" value="BTG domain-like"/>
    <property type="match status" value="1"/>
</dbReference>
<dbReference type="SMART" id="SM00099">
    <property type="entry name" value="btg1"/>
    <property type="match status" value="1"/>
</dbReference>
<sequence>MKREVNAALEFLLRLIKQRGTVDDSKAERFADKLRAILHERYAHHWYPANPSKGQAYRCIRVNRSQPCDESLLQACRETGLHPCELGLPRELTLWIDPGEISARSGEKCQHFTVAQFEEEGEGEGEREGGVEDAAQNPSPDQKPDCTEQQTSDYHSATSSDCSSDNEAGEREQEEEGGPSETPTAPTSQLQTQRATLFLSPGPCVAPVQEEGPPVAEHRVPAWGPPAGVLHPAPDPELHPHRAIHHPPSSAATERGREGM</sequence>
<dbReference type="InterPro" id="IPR002087">
    <property type="entry name" value="Anti_prolifrtn"/>
</dbReference>
<feature type="domain" description="Anti-proliferative protein" evidence="3">
    <location>
        <begin position="1"/>
        <end position="108"/>
    </location>
</feature>
<dbReference type="PANTHER" id="PTHR22978">
    <property type="entry name" value="B-CELL TRANSLOCATION GENE"/>
    <property type="match status" value="1"/>
</dbReference>
<feature type="region of interest" description="Disordered" evidence="2">
    <location>
        <begin position="117"/>
        <end position="260"/>
    </location>
</feature>
<keyword evidence="5" id="KW-1185">Reference proteome</keyword>
<feature type="compositionally biased region" description="Low complexity" evidence="2">
    <location>
        <begin position="179"/>
        <end position="188"/>
    </location>
</feature>
<dbReference type="EMBL" id="JAHFZB010000038">
    <property type="protein sequence ID" value="KAK6469782.1"/>
    <property type="molecule type" value="Genomic_DNA"/>
</dbReference>
<gene>
    <name evidence="4" type="ORF">HHUSO_G32192</name>
</gene>
<dbReference type="PRINTS" id="PR00310">
    <property type="entry name" value="ANTIPRLFBTG1"/>
</dbReference>
<evidence type="ECO:0000256" key="1">
    <source>
        <dbReference type="ARBA" id="ARBA00007989"/>
    </source>
</evidence>
<dbReference type="PANTHER" id="PTHR22978:SF12">
    <property type="entry name" value="MATERNAL B9.15 PROTEIN-LIKE ISOFORM X1"/>
    <property type="match status" value="1"/>
</dbReference>
<proteinExistence type="inferred from homology"/>
<dbReference type="Proteomes" id="UP001369086">
    <property type="component" value="Unassembled WGS sequence"/>
</dbReference>
<protein>
    <submittedName>
        <fullName evidence="4">Maternal B9.15 protein</fullName>
    </submittedName>
</protein>
<comment type="similarity">
    <text evidence="1">Belongs to the BTG family.</text>
</comment>